<reference evidence="10 11" key="1">
    <citation type="submission" date="2017-07" db="EMBL/GenBank/DDBJ databases">
        <title>Fictibacillus sp. nov. GDSW-R2A3 Genome sequencing and assembly.</title>
        <authorList>
            <person name="Mayilraj S."/>
        </authorList>
    </citation>
    <scope>NUCLEOTIDE SEQUENCE [LARGE SCALE GENOMIC DNA]</scope>
    <source>
        <strain evidence="10 11">GDSW-R2A3</strain>
    </source>
</reference>
<evidence type="ECO:0000256" key="3">
    <source>
        <dbReference type="ARBA" id="ARBA00022801"/>
    </source>
</evidence>
<dbReference type="PRINTS" id="PR00723">
    <property type="entry name" value="SUBTILISIN"/>
</dbReference>
<feature type="compositionally biased region" description="Acidic residues" evidence="6">
    <location>
        <begin position="639"/>
        <end position="648"/>
    </location>
</feature>
<dbReference type="InterPro" id="IPR000209">
    <property type="entry name" value="Peptidase_S8/S53_dom"/>
</dbReference>
<keyword evidence="7" id="KW-0732">Signal</keyword>
<evidence type="ECO:0000313" key="11">
    <source>
        <dbReference type="Proteomes" id="UP000215059"/>
    </source>
</evidence>
<feature type="active site" description="Charge relay system" evidence="5">
    <location>
        <position position="204"/>
    </location>
</feature>
<evidence type="ECO:0000256" key="7">
    <source>
        <dbReference type="SAM" id="SignalP"/>
    </source>
</evidence>
<feature type="active site" description="Charge relay system" evidence="5">
    <location>
        <position position="362"/>
    </location>
</feature>
<feature type="chain" id="PRO_5038661304" evidence="7">
    <location>
        <begin position="32"/>
        <end position="1179"/>
    </location>
</feature>
<dbReference type="InterPro" id="IPR054399">
    <property type="entry name" value="Fervidolysin-like_N_prodom"/>
</dbReference>
<keyword evidence="2 5" id="KW-0645">Protease</keyword>
<name>A0A235FAF2_9BACL</name>
<dbReference type="InterPro" id="IPR050131">
    <property type="entry name" value="Peptidase_S8_subtilisin-like"/>
</dbReference>
<dbReference type="Pfam" id="PF00082">
    <property type="entry name" value="Peptidase_S8"/>
    <property type="match status" value="1"/>
</dbReference>
<sequence>MNGGDNLSNKWLKVTAALGLSVSLLGGPATAGASTKPAWQQNKNLLKNFDLFGHNVQMPEKKAKELSTDTLVLKMKKPITSTDLKKSGTTLVRSIPKLGYTVVKVKDKKKLQKAAAYFSQSSKVATVAPSTLSVPLGYADPKVSKQYFLKTLQVSEAQKLAGTRKVKVAVIDQGIDRKHPELDSRVSTSINMADPMNMPLADYHGTHVAGIIAGEKDNGIGGYGINQNVELISLDVFDRGFDASDYVIAEAILEAVNQGAKVINMSLGGSMSSPIMEEAVKMAVEKGVTIVAAAGNESSDSPSYPAAYEGVISVGSTNAKNELSSYSNFGPSVDVVAPGEDIYAPLYDYELKSMFYNLSGTSMASPMVAGLASLLLSKYPSLKPAEIEYIIEHTSKDLGSKGYDRKFAHGLIQPAAALKFNPKSIPSSVKYPASEMSEEEIFEAAAELSFDDEITKNAYFTKPNQVHWYKFPVGEGEKIQTKLTGVANYDYKLDIIVIGEDGMDMMSVNKHQDNETEAKLYTSPISGDMIIGVSDANSNYDDTTGKSSNYSLKISRPGVVTDKNTTEQPALVSGLPYTGTETIFNEEGVDSDFYKFSVNEEQVVKVTTSGIPGVDTSLNVGIEVTETPEGEDQEKALDGEEGEGGEGEETYTEIIASSDSKGIGYGEKMTFTAEPGVEYVVSTTNEMYMEEEFYFEGEFSFSPPEVSSLPYSIRLESKVFPTDEDGLSMGGGEEEEMEEEFGQEANMILESALPYSIGSEGTGYFQSFEDADYFKFTPTESGIYEFMFNEKAIPMATILKVTEMGEEVADEEEVEDEEIIEEDEDTGEEGEVVDEEEGEGEEEGEVLRDLIPISFNYDWGWEGVILNKSMFAGLEKGTEYVIQLNNDEMASSIPFDAYSFTSKKRFGDVRDSYEPNDDLTKKIKSLPTSMSVKGNFAFAGDIDPFYFRAKQDGIMNASLKKDTITSSMLKKYPKELLADYEGIVFMLEDVEGNQIIDEEDFSTLKLVGKPSYNGTTRGSFKTKKGQGYFVIALGFVMSQSNLSVLPYTLKLDSANRKDEDAGSVVKGNKPSKPLKLKKSGTTGFKYDGYLNMNTKGGDSDWLEYKVTKTKKSTITFATPSDNDGVINLYRDGKKVASANYYVDGDDEVLNYTVRPGTYYIEVKDRYGRSSTAPYKLSIK</sequence>
<evidence type="ECO:0000256" key="2">
    <source>
        <dbReference type="ARBA" id="ARBA00022670"/>
    </source>
</evidence>
<dbReference type="InterPro" id="IPR022398">
    <property type="entry name" value="Peptidase_S8_His-AS"/>
</dbReference>
<dbReference type="Pfam" id="PF22148">
    <property type="entry name" value="Fervidolysin_NPro-like"/>
    <property type="match status" value="1"/>
</dbReference>
<keyword evidence="11" id="KW-1185">Reference proteome</keyword>
<evidence type="ECO:0000259" key="9">
    <source>
        <dbReference type="Pfam" id="PF22148"/>
    </source>
</evidence>
<evidence type="ECO:0000256" key="1">
    <source>
        <dbReference type="ARBA" id="ARBA00011073"/>
    </source>
</evidence>
<dbReference type="PANTHER" id="PTHR43806:SF11">
    <property type="entry name" value="CEREVISIN-RELATED"/>
    <property type="match status" value="1"/>
</dbReference>
<dbReference type="Gene3D" id="3.40.50.200">
    <property type="entry name" value="Peptidase S8/S53 domain"/>
    <property type="match status" value="1"/>
</dbReference>
<protein>
    <submittedName>
        <fullName evidence="10">Uncharacterized protein</fullName>
    </submittedName>
</protein>
<organism evidence="10 11">
    <name type="scientific">Fictibacillus aquaticus</name>
    <dbReference type="NCBI Taxonomy" id="2021314"/>
    <lineage>
        <taxon>Bacteria</taxon>
        <taxon>Bacillati</taxon>
        <taxon>Bacillota</taxon>
        <taxon>Bacilli</taxon>
        <taxon>Bacillales</taxon>
        <taxon>Fictibacillaceae</taxon>
        <taxon>Fictibacillus</taxon>
    </lineage>
</organism>
<gene>
    <name evidence="10" type="ORF">CGZ90_13765</name>
</gene>
<evidence type="ECO:0000313" key="10">
    <source>
        <dbReference type="EMBL" id="OYD57725.1"/>
    </source>
</evidence>
<comment type="caution">
    <text evidence="10">The sequence shown here is derived from an EMBL/GenBank/DDBJ whole genome shotgun (WGS) entry which is preliminary data.</text>
</comment>
<feature type="active site" description="Charge relay system" evidence="5">
    <location>
        <position position="172"/>
    </location>
</feature>
<keyword evidence="4 5" id="KW-0720">Serine protease</keyword>
<feature type="region of interest" description="Disordered" evidence="6">
    <location>
        <begin position="808"/>
        <end position="844"/>
    </location>
</feature>
<dbReference type="AlphaFoldDB" id="A0A235FAF2"/>
<dbReference type="GO" id="GO:0006508">
    <property type="term" value="P:proteolysis"/>
    <property type="evidence" value="ECO:0007669"/>
    <property type="project" value="UniProtKB-KW"/>
</dbReference>
<evidence type="ECO:0000256" key="6">
    <source>
        <dbReference type="SAM" id="MobiDB-lite"/>
    </source>
</evidence>
<comment type="similarity">
    <text evidence="1 5">Belongs to the peptidase S8 family.</text>
</comment>
<dbReference type="GO" id="GO:0005576">
    <property type="term" value="C:extracellular region"/>
    <property type="evidence" value="ECO:0007669"/>
    <property type="project" value="UniProtKB-SubCell"/>
</dbReference>
<evidence type="ECO:0000256" key="4">
    <source>
        <dbReference type="ARBA" id="ARBA00022825"/>
    </source>
</evidence>
<dbReference type="PROSITE" id="PS00138">
    <property type="entry name" value="SUBTILASE_SER"/>
    <property type="match status" value="1"/>
</dbReference>
<dbReference type="EMBL" id="NOII01000003">
    <property type="protein sequence ID" value="OYD57725.1"/>
    <property type="molecule type" value="Genomic_DNA"/>
</dbReference>
<feature type="domain" description="Peptidase S8/S53" evidence="8">
    <location>
        <begin position="164"/>
        <end position="410"/>
    </location>
</feature>
<dbReference type="InterPro" id="IPR015500">
    <property type="entry name" value="Peptidase_S8_subtilisin-rel"/>
</dbReference>
<keyword evidence="3 5" id="KW-0378">Hydrolase</keyword>
<dbReference type="PROSITE" id="PS51892">
    <property type="entry name" value="SUBTILASE"/>
    <property type="match status" value="1"/>
</dbReference>
<proteinExistence type="inferred from homology"/>
<dbReference type="SUPFAM" id="SSF52743">
    <property type="entry name" value="Subtilisin-like"/>
    <property type="match status" value="1"/>
</dbReference>
<dbReference type="OrthoDB" id="9798386at2"/>
<evidence type="ECO:0000259" key="8">
    <source>
        <dbReference type="Pfam" id="PF00082"/>
    </source>
</evidence>
<dbReference type="Gene3D" id="2.60.120.380">
    <property type="match status" value="3"/>
</dbReference>
<feature type="domain" description="Fervidolysin-like N-terminal prodomain" evidence="9">
    <location>
        <begin position="60"/>
        <end position="129"/>
    </location>
</feature>
<dbReference type="InterPro" id="IPR023828">
    <property type="entry name" value="Peptidase_S8_Ser-AS"/>
</dbReference>
<feature type="signal peptide" evidence="7">
    <location>
        <begin position="1"/>
        <end position="31"/>
    </location>
</feature>
<dbReference type="PROSITE" id="PS00137">
    <property type="entry name" value="SUBTILASE_HIS"/>
    <property type="match status" value="1"/>
</dbReference>
<dbReference type="Proteomes" id="UP000215059">
    <property type="component" value="Unassembled WGS sequence"/>
</dbReference>
<accession>A0A235FAF2</accession>
<dbReference type="InterPro" id="IPR036852">
    <property type="entry name" value="Peptidase_S8/S53_dom_sf"/>
</dbReference>
<dbReference type="PANTHER" id="PTHR43806">
    <property type="entry name" value="PEPTIDASE S8"/>
    <property type="match status" value="1"/>
</dbReference>
<dbReference type="GO" id="GO:0004252">
    <property type="term" value="F:serine-type endopeptidase activity"/>
    <property type="evidence" value="ECO:0007669"/>
    <property type="project" value="UniProtKB-UniRule"/>
</dbReference>
<feature type="region of interest" description="Disordered" evidence="6">
    <location>
        <begin position="627"/>
        <end position="648"/>
    </location>
</feature>
<evidence type="ECO:0000256" key="5">
    <source>
        <dbReference type="PROSITE-ProRule" id="PRU01240"/>
    </source>
</evidence>